<protein>
    <submittedName>
        <fullName evidence="1">Uncharacterized protein</fullName>
    </submittedName>
</protein>
<evidence type="ECO:0000313" key="2">
    <source>
        <dbReference type="Proteomes" id="UP000196521"/>
    </source>
</evidence>
<comment type="caution">
    <text evidence="1">The sequence shown here is derived from an EMBL/GenBank/DDBJ whole genome shotgun (WGS) entry which is preliminary data.</text>
</comment>
<reference evidence="1" key="1">
    <citation type="submission" date="2020-05" db="EMBL/GenBank/DDBJ databases">
        <authorList>
            <consortium name="Genoscope - CEA"/>
            <person name="William W."/>
        </authorList>
    </citation>
    <scope>NUCLEOTIDE SEQUENCE [LARGE SCALE GENOMIC DNA]</scope>
    <source>
        <strain evidence="1">PCC 7821</strain>
    </source>
</reference>
<gene>
    <name evidence="1" type="ORF">PLAN_30103</name>
</gene>
<keyword evidence="2" id="KW-1185">Reference proteome</keyword>
<accession>A0A6J7ZKS2</accession>
<organism evidence="1 2">
    <name type="scientific">Planktothrix rubescens CCAP 1459/22</name>
    <dbReference type="NCBI Taxonomy" id="329571"/>
    <lineage>
        <taxon>Bacteria</taxon>
        <taxon>Bacillati</taxon>
        <taxon>Cyanobacteriota</taxon>
        <taxon>Cyanophyceae</taxon>
        <taxon>Oscillatoriophycideae</taxon>
        <taxon>Oscillatoriales</taxon>
        <taxon>Microcoleaceae</taxon>
        <taxon>Planktothrix</taxon>
    </lineage>
</organism>
<proteinExistence type="predicted"/>
<dbReference type="Proteomes" id="UP000196521">
    <property type="component" value="Chromosome"/>
</dbReference>
<name>A0A6J7ZKS2_PLARU</name>
<dbReference type="AlphaFoldDB" id="A0A6J7ZKS2"/>
<sequence length="56" mass="6957">MHRSNFEISIYRRIVSIKSQDKDERFNLTNFQRFKDKTFKILVHKAINRNIFFSYD</sequence>
<evidence type="ECO:0000313" key="1">
    <source>
        <dbReference type="EMBL" id="CAC5342827.1"/>
    </source>
</evidence>
<dbReference type="EMBL" id="CZCZ02000013">
    <property type="protein sequence ID" value="CAC5342827.1"/>
    <property type="molecule type" value="Genomic_DNA"/>
</dbReference>
<dbReference type="EMBL" id="LR812490">
    <property type="protein sequence ID" value="CAC5342827.1"/>
    <property type="molecule type" value="Genomic_DNA"/>
</dbReference>